<gene>
    <name evidence="1" type="ORF">T11_13541</name>
</gene>
<evidence type="ECO:0000313" key="2">
    <source>
        <dbReference type="Proteomes" id="UP000055024"/>
    </source>
</evidence>
<dbReference type="Proteomes" id="UP000055024">
    <property type="component" value="Unassembled WGS sequence"/>
</dbReference>
<dbReference type="AlphaFoldDB" id="A0A0V1HYX6"/>
<keyword evidence="2" id="KW-1185">Reference proteome</keyword>
<organism evidence="1 2">
    <name type="scientific">Trichinella zimbabwensis</name>
    <dbReference type="NCBI Taxonomy" id="268475"/>
    <lineage>
        <taxon>Eukaryota</taxon>
        <taxon>Metazoa</taxon>
        <taxon>Ecdysozoa</taxon>
        <taxon>Nematoda</taxon>
        <taxon>Enoplea</taxon>
        <taxon>Dorylaimia</taxon>
        <taxon>Trichinellida</taxon>
        <taxon>Trichinellidae</taxon>
        <taxon>Trichinella</taxon>
    </lineage>
</organism>
<accession>A0A0V1HYX6</accession>
<reference evidence="1 2" key="1">
    <citation type="submission" date="2015-01" db="EMBL/GenBank/DDBJ databases">
        <title>Evolution of Trichinella species and genotypes.</title>
        <authorList>
            <person name="Korhonen P.K."/>
            <person name="Edoardo P."/>
            <person name="Giuseppe L.R."/>
            <person name="Gasser R.B."/>
        </authorList>
    </citation>
    <scope>NUCLEOTIDE SEQUENCE [LARGE SCALE GENOMIC DNA]</scope>
    <source>
        <strain evidence="1">ISS1029</strain>
    </source>
</reference>
<proteinExistence type="predicted"/>
<comment type="caution">
    <text evidence="1">The sequence shown here is derived from an EMBL/GenBank/DDBJ whole genome shotgun (WGS) entry which is preliminary data.</text>
</comment>
<evidence type="ECO:0000313" key="1">
    <source>
        <dbReference type="EMBL" id="KRZ15923.1"/>
    </source>
</evidence>
<name>A0A0V1HYX6_9BILA</name>
<dbReference type="EMBL" id="JYDP01000014">
    <property type="protein sequence ID" value="KRZ15923.1"/>
    <property type="molecule type" value="Genomic_DNA"/>
</dbReference>
<sequence length="129" mass="14534">MQIANDKSAHKTSSTCTARENAAAASEKKLNLKLFINFSQLCSIRRMVVIKYEQVNNKLNASLADKFKASSMNSNPQANEGFCYTLLFFKKNLHTKLQLCDNYGPIQMKHSANQTSHDVGLETKVEFQI</sequence>
<protein>
    <submittedName>
        <fullName evidence="1">Uncharacterized protein</fullName>
    </submittedName>
</protein>